<keyword evidence="2 7" id="KW-0812">Transmembrane</keyword>
<evidence type="ECO:0000256" key="4">
    <source>
        <dbReference type="ARBA" id="ARBA00022989"/>
    </source>
</evidence>
<evidence type="ECO:0000256" key="6">
    <source>
        <dbReference type="SAM" id="MobiDB-lite"/>
    </source>
</evidence>
<evidence type="ECO:0000256" key="1">
    <source>
        <dbReference type="ARBA" id="ARBA00004477"/>
    </source>
</evidence>
<dbReference type="EMBL" id="KZ824296">
    <property type="protein sequence ID" value="RAL10334.1"/>
    <property type="molecule type" value="Genomic_DNA"/>
</dbReference>
<name>A0A395HVT6_ASPHC</name>
<keyword evidence="9" id="KW-1185">Reference proteome</keyword>
<sequence>MVNLLTTPAILSAWESLPTSTRNDLSLPSALHLSDPISHAQLIQLARYFRTTPSSTQDASPPDKTKNEERTLNALLQGTKLHVPPPPKKPEPSKSYLTHKSALLAAAEADAYNRMLTSAPTATIARESPSIFTSSTPLLSALHDKHHTPGVIGKGQRNAEDEETITPSLVLNIFLSVLITGFSVFWALHSLIPTA</sequence>
<keyword evidence="4 7" id="KW-1133">Transmembrane helix</keyword>
<feature type="non-terminal residue" evidence="8">
    <location>
        <position position="195"/>
    </location>
</feature>
<keyword evidence="3" id="KW-0256">Endoplasmic reticulum</keyword>
<reference evidence="8 9" key="1">
    <citation type="submission" date="2018-02" db="EMBL/GenBank/DDBJ databases">
        <title>The genomes of Aspergillus section Nigri reveals drivers in fungal speciation.</title>
        <authorList>
            <consortium name="DOE Joint Genome Institute"/>
            <person name="Vesth T.C."/>
            <person name="Nybo J."/>
            <person name="Theobald S."/>
            <person name="Brandl J."/>
            <person name="Frisvad J.C."/>
            <person name="Nielsen K.F."/>
            <person name="Lyhne E.K."/>
            <person name="Kogle M.E."/>
            <person name="Kuo A."/>
            <person name="Riley R."/>
            <person name="Clum A."/>
            <person name="Nolan M."/>
            <person name="Lipzen A."/>
            <person name="Salamov A."/>
            <person name="Henrissat B."/>
            <person name="Wiebenga A."/>
            <person name="De vries R.P."/>
            <person name="Grigoriev I.V."/>
            <person name="Mortensen U.H."/>
            <person name="Andersen M.R."/>
            <person name="Baker S.E."/>
        </authorList>
    </citation>
    <scope>NUCLEOTIDE SEQUENCE [LARGE SCALE GENOMIC DNA]</scope>
    <source>
        <strain evidence="8 9">CBS 101889</strain>
    </source>
</reference>
<dbReference type="GeneID" id="37204360"/>
<accession>A0A395HVT6</accession>
<evidence type="ECO:0000256" key="5">
    <source>
        <dbReference type="ARBA" id="ARBA00023136"/>
    </source>
</evidence>
<dbReference type="PANTHER" id="PTHR31394:SF1">
    <property type="entry name" value="TRANSMEMBRANE PROTEIN 199"/>
    <property type="match status" value="1"/>
</dbReference>
<dbReference type="RefSeq" id="XP_025549488.1">
    <property type="nucleotide sequence ID" value="XM_025700071.1"/>
</dbReference>
<feature type="transmembrane region" description="Helical" evidence="7">
    <location>
        <begin position="169"/>
        <end position="188"/>
    </location>
</feature>
<feature type="region of interest" description="Disordered" evidence="6">
    <location>
        <begin position="76"/>
        <end position="95"/>
    </location>
</feature>
<evidence type="ECO:0000256" key="3">
    <source>
        <dbReference type="ARBA" id="ARBA00022824"/>
    </source>
</evidence>
<gene>
    <name evidence="8" type="ORF">BO97DRAFT_471813</name>
</gene>
<comment type="subcellular location">
    <subcellularLocation>
        <location evidence="1">Endoplasmic reticulum membrane</location>
        <topology evidence="1">Multi-pass membrane protein</topology>
    </subcellularLocation>
</comment>
<dbReference type="AlphaFoldDB" id="A0A395HVT6"/>
<dbReference type="OrthoDB" id="19981at2759"/>
<organism evidence="8 9">
    <name type="scientific">Aspergillus homomorphus (strain CBS 101889)</name>
    <dbReference type="NCBI Taxonomy" id="1450537"/>
    <lineage>
        <taxon>Eukaryota</taxon>
        <taxon>Fungi</taxon>
        <taxon>Dikarya</taxon>
        <taxon>Ascomycota</taxon>
        <taxon>Pezizomycotina</taxon>
        <taxon>Eurotiomycetes</taxon>
        <taxon>Eurotiomycetidae</taxon>
        <taxon>Eurotiales</taxon>
        <taxon>Aspergillaceae</taxon>
        <taxon>Aspergillus</taxon>
        <taxon>Aspergillus subgen. Circumdati</taxon>
    </lineage>
</organism>
<dbReference type="PANTHER" id="PTHR31394">
    <property type="entry name" value="TRANSMEMBRANE PROTEIN 199"/>
    <property type="match status" value="1"/>
</dbReference>
<keyword evidence="5 7" id="KW-0472">Membrane</keyword>
<protein>
    <submittedName>
        <fullName evidence="8">Uncharacterized protein</fullName>
    </submittedName>
</protein>
<evidence type="ECO:0000256" key="2">
    <source>
        <dbReference type="ARBA" id="ARBA00022692"/>
    </source>
</evidence>
<proteinExistence type="predicted"/>
<dbReference type="Proteomes" id="UP000248961">
    <property type="component" value="Unassembled WGS sequence"/>
</dbReference>
<evidence type="ECO:0000313" key="9">
    <source>
        <dbReference type="Proteomes" id="UP000248961"/>
    </source>
</evidence>
<dbReference type="STRING" id="1450537.A0A395HVT6"/>
<evidence type="ECO:0000313" key="8">
    <source>
        <dbReference type="EMBL" id="RAL10334.1"/>
    </source>
</evidence>
<evidence type="ECO:0000256" key="7">
    <source>
        <dbReference type="SAM" id="Phobius"/>
    </source>
</evidence>
<dbReference type="GO" id="GO:0005789">
    <property type="term" value="C:endoplasmic reticulum membrane"/>
    <property type="evidence" value="ECO:0007669"/>
    <property type="project" value="UniProtKB-SubCell"/>
</dbReference>
<dbReference type="Pfam" id="PF11712">
    <property type="entry name" value="Vma12"/>
    <property type="match status" value="1"/>
</dbReference>
<dbReference type="GO" id="GO:0070072">
    <property type="term" value="P:vacuolar proton-transporting V-type ATPase complex assembly"/>
    <property type="evidence" value="ECO:0007669"/>
    <property type="project" value="InterPro"/>
</dbReference>
<dbReference type="VEuPathDB" id="FungiDB:BO97DRAFT_471813"/>
<dbReference type="InterPro" id="IPR021013">
    <property type="entry name" value="ATPase_Vma12"/>
</dbReference>